<gene>
    <name evidence="2" type="ORF">AUF17_16035</name>
</gene>
<evidence type="ECO:0000313" key="2">
    <source>
        <dbReference type="EMBL" id="TRZ28240.1"/>
    </source>
</evidence>
<evidence type="ECO:0000256" key="1">
    <source>
        <dbReference type="SAM" id="MobiDB-lite"/>
    </source>
</evidence>
<name>A0A8B5VSM2_ENTAV</name>
<sequence length="460" mass="52591">MKTVIALDIDQFRVGICGSNYEAVFSSLYSDVKKNSWKPSFFMEHSNSIEGSEIKLEEFSDSIVWGIKKRQSRRSKAYQSFGDVLDKLDTVDTIQLVRCVLAYLAKNQQELFQETSKNQFHCSLFIGVNSQSSNELNEIGHQFEGEFATLVDGENLSINVDKVVLVPKTFCSILENEKRHLETIEKTTQMFDGLNYVIDVSDHYVKCDIYDNGELIKSENISHGIYEFSDRIVQEYKTNCVQNNQRAFQIDKDMVYNVIINNESTLIVNGRQQINLNTLIEAEITEETKKVLSYLTKDQDVQYADNIIVRDLKTGIINQNTVNQYLESFGLHCTSLDNKSAKGIYTFGTIFLGDNFLESNEDDQEKQSENSLQTFDSETDEANRKMETNRSASMEIEMAETQEVDAHVIDSEQNDSSATEEELIHANQTVKISEEVEIEDMLKEQNELLSSLLDFEDDSL</sequence>
<evidence type="ECO:0000313" key="3">
    <source>
        <dbReference type="Proteomes" id="UP000316316"/>
    </source>
</evidence>
<protein>
    <submittedName>
        <fullName evidence="2">Uncharacterized protein</fullName>
    </submittedName>
</protein>
<dbReference type="EMBL" id="PDXQ01000002">
    <property type="protein sequence ID" value="TRZ28240.1"/>
    <property type="molecule type" value="Genomic_DNA"/>
</dbReference>
<feature type="region of interest" description="Disordered" evidence="1">
    <location>
        <begin position="360"/>
        <end position="387"/>
    </location>
</feature>
<comment type="caution">
    <text evidence="2">The sequence shown here is derived from an EMBL/GenBank/DDBJ whole genome shotgun (WGS) entry which is preliminary data.</text>
</comment>
<organism evidence="2 3">
    <name type="scientific">Enterococcus avium</name>
    <name type="common">Streptococcus avium</name>
    <dbReference type="NCBI Taxonomy" id="33945"/>
    <lineage>
        <taxon>Bacteria</taxon>
        <taxon>Bacillati</taxon>
        <taxon>Bacillota</taxon>
        <taxon>Bacilli</taxon>
        <taxon>Lactobacillales</taxon>
        <taxon>Enterococcaceae</taxon>
        <taxon>Enterococcus</taxon>
    </lineage>
</organism>
<dbReference type="AlphaFoldDB" id="A0A8B5VSM2"/>
<proteinExistence type="predicted"/>
<accession>A0A8B5VSM2</accession>
<dbReference type="Proteomes" id="UP000316316">
    <property type="component" value="Unassembled WGS sequence"/>
</dbReference>
<dbReference type="RefSeq" id="WP_016178092.1">
    <property type="nucleotide sequence ID" value="NZ_CAAKOH010000155.1"/>
</dbReference>
<reference evidence="2 3" key="1">
    <citation type="submission" date="2017-10" db="EMBL/GenBank/DDBJ databases">
        <title>FDA dAtabase for Regulatory Grade micrObial Sequences (FDA-ARGOS): Supporting development and validation of Infectious Disease Dx tests.</title>
        <authorList>
            <person name="Campos J."/>
            <person name="Goldberg B."/>
            <person name="Tallon L.J."/>
            <person name="Sadzewicz L."/>
            <person name="Sengamalay N."/>
            <person name="Ott S."/>
            <person name="Godinez A."/>
            <person name="Nagaraj S."/>
            <person name="Vyas G."/>
            <person name="Aluvathingal J."/>
            <person name="Nadendla S."/>
            <person name="Geyer C."/>
            <person name="Nandy P."/>
            <person name="Hobson J."/>
            <person name="Sichtig H."/>
        </authorList>
    </citation>
    <scope>NUCLEOTIDE SEQUENCE [LARGE SCALE GENOMIC DNA]</scope>
    <source>
        <strain evidence="2 3">FDAARGOS_185</strain>
    </source>
</reference>